<comment type="caution">
    <text evidence="2">The sequence shown here is derived from an EMBL/GenBank/DDBJ whole genome shotgun (WGS) entry which is preliminary data.</text>
</comment>
<proteinExistence type="predicted"/>
<reference evidence="3" key="1">
    <citation type="journal article" date="2015" name="MBio">
        <title>Genome-Resolved Metagenomic Analysis Reveals Roles for Candidate Phyla and Other Microbial Community Members in Biogeochemical Transformations in Oil Reservoirs.</title>
        <authorList>
            <person name="Hu P."/>
            <person name="Tom L."/>
            <person name="Singh A."/>
            <person name="Thomas B.C."/>
            <person name="Baker B.J."/>
            <person name="Piceno Y.M."/>
            <person name="Andersen G.L."/>
            <person name="Banfield J.F."/>
        </authorList>
    </citation>
    <scope>NUCLEOTIDE SEQUENCE [LARGE SCALE GENOMIC DNA]</scope>
</reference>
<name>A0A101HKF1_9BACT</name>
<evidence type="ECO:0000313" key="2">
    <source>
        <dbReference type="EMBL" id="KUK78120.1"/>
    </source>
</evidence>
<dbReference type="Proteomes" id="UP000053860">
    <property type="component" value="Unassembled WGS sequence"/>
</dbReference>
<sequence length="452" mass="50795">MYRLGITLLLIILALSSPRAQDRQRPEQTGILPRLWVDSLRVKYIDSLTYRQYLDGDYRSLIETSNIARNEGISFYYLNYRTAIAYYLLKDYAKAATFYKATLSETPDDQQLKKSLYYAYLLSGQKENAAILAGTMAPHTQAIVGYNPSVMDQLSLSGGYLMNDNKPDIHRAAGFDSLNQYQNMGFSALGIGFRLSERTKLKLGYQLYNTRFQRSAGTTLIMEDDLTQHQLVAALEFFTPSNITWGFAGGYYNIEKAGTTQITTTGSDGQGAGGGNGYTTSTGERMSAWSLLAFLNKRYTYTLPEIAVAYSNFGGTEQYQAKGSLTYYPLGNLNFYGISAAALIYTPNGWITEQYILSQHLGVKLFGPVWLDANASIGNHLNYISEHSFLVYDTYDPIKALAGISLSCYLKRMTVTTGYQWQQKEGYAFSSTGYTPYKYNNHLINIAFLWNF</sequence>
<evidence type="ECO:0000313" key="3">
    <source>
        <dbReference type="Proteomes" id="UP000053860"/>
    </source>
</evidence>
<accession>A0A101HKF1</accession>
<feature type="signal peptide" evidence="1">
    <location>
        <begin position="1"/>
        <end position="20"/>
    </location>
</feature>
<keyword evidence="1" id="KW-0732">Signal</keyword>
<dbReference type="SUPFAM" id="SSF48452">
    <property type="entry name" value="TPR-like"/>
    <property type="match status" value="1"/>
</dbReference>
<feature type="chain" id="PRO_5007096970" description="Tetratricopeptide repeat protein" evidence="1">
    <location>
        <begin position="21"/>
        <end position="452"/>
    </location>
</feature>
<dbReference type="PATRIC" id="fig|294710.3.peg.763"/>
<dbReference type="InterPro" id="IPR011990">
    <property type="entry name" value="TPR-like_helical_dom_sf"/>
</dbReference>
<dbReference type="AlphaFoldDB" id="A0A101HKF1"/>
<protein>
    <recommendedName>
        <fullName evidence="4">Tetratricopeptide repeat protein</fullName>
    </recommendedName>
</protein>
<gene>
    <name evidence="2" type="ORF">XD92_0512</name>
</gene>
<evidence type="ECO:0000256" key="1">
    <source>
        <dbReference type="SAM" id="SignalP"/>
    </source>
</evidence>
<dbReference type="EMBL" id="LGGN01000070">
    <property type="protein sequence ID" value="KUK78120.1"/>
    <property type="molecule type" value="Genomic_DNA"/>
</dbReference>
<evidence type="ECO:0008006" key="4">
    <source>
        <dbReference type="Google" id="ProtNLM"/>
    </source>
</evidence>
<organism evidence="2 3">
    <name type="scientific">Proteiniphilum acetatigenes</name>
    <dbReference type="NCBI Taxonomy" id="294710"/>
    <lineage>
        <taxon>Bacteria</taxon>
        <taxon>Pseudomonadati</taxon>
        <taxon>Bacteroidota</taxon>
        <taxon>Bacteroidia</taxon>
        <taxon>Bacteroidales</taxon>
        <taxon>Dysgonomonadaceae</taxon>
        <taxon>Proteiniphilum</taxon>
    </lineage>
</organism>